<dbReference type="PANTHER" id="PTHR24168">
    <property type="entry name" value="KN MOTIF AND ANKYRIN REPEAT DOMAIN-CONTAINING"/>
    <property type="match status" value="1"/>
</dbReference>
<dbReference type="InterPro" id="IPR047184">
    <property type="entry name" value="KANK1-4"/>
</dbReference>
<evidence type="ECO:0008006" key="3">
    <source>
        <dbReference type="Google" id="ProtNLM"/>
    </source>
</evidence>
<name>A0A3B4F3D7_9CICH</name>
<accession>A0A3B4F3D7</accession>
<dbReference type="PANTHER" id="PTHR24168:SF19">
    <property type="entry name" value="KN MOTIF AND ANKYRIN REPEAT DOMAIN-CONTAINING PROTEIN 1"/>
    <property type="match status" value="1"/>
</dbReference>
<feature type="compositionally biased region" description="Polar residues" evidence="1">
    <location>
        <begin position="343"/>
        <end position="356"/>
    </location>
</feature>
<evidence type="ECO:0000256" key="1">
    <source>
        <dbReference type="SAM" id="MobiDB-lite"/>
    </source>
</evidence>
<organism evidence="2">
    <name type="scientific">Pundamilia nyererei</name>
    <dbReference type="NCBI Taxonomy" id="303518"/>
    <lineage>
        <taxon>Eukaryota</taxon>
        <taxon>Metazoa</taxon>
        <taxon>Chordata</taxon>
        <taxon>Craniata</taxon>
        <taxon>Vertebrata</taxon>
        <taxon>Euteleostomi</taxon>
        <taxon>Actinopterygii</taxon>
        <taxon>Neopterygii</taxon>
        <taxon>Teleostei</taxon>
        <taxon>Neoteleostei</taxon>
        <taxon>Acanthomorphata</taxon>
        <taxon>Ovalentaria</taxon>
        <taxon>Cichlomorphae</taxon>
        <taxon>Cichliformes</taxon>
        <taxon>Cichlidae</taxon>
        <taxon>African cichlids</taxon>
        <taxon>Pseudocrenilabrinae</taxon>
        <taxon>Haplochromini</taxon>
        <taxon>Pundamilia</taxon>
    </lineage>
</organism>
<dbReference type="STRING" id="303518.ENSPNYP00000005087"/>
<dbReference type="GeneTree" id="ENSGT00940000154886"/>
<dbReference type="Gene3D" id="1.25.40.20">
    <property type="entry name" value="Ankyrin repeat-containing domain"/>
    <property type="match status" value="1"/>
</dbReference>
<dbReference type="AlphaFoldDB" id="A0A3B4F3D7"/>
<protein>
    <recommendedName>
        <fullName evidence="3">KN motif and ankyrin repeat domains 4</fullName>
    </recommendedName>
</protein>
<evidence type="ECO:0000313" key="2">
    <source>
        <dbReference type="Ensembl" id="ENSPNYP00000005087.1"/>
    </source>
</evidence>
<sequence>MEVSDQCTSTEAEVAHKSTNTKHAVLSDSFTHMESVTSDKQTNTVVTETRTVAAGEGLVKDVHSTAKMRSIAVGTTSDVELLPGKLSSTKTKECGVGPVSVHENFLVGLKTRNIACGPSQPAESVASTGSQETAEVKPAPATVHADPAALQAHGGVSLDHYIERVQKLLQEQQMLLAENYTELAEAFGQPQSQFGVINSQLVSTLSSINSVMKYGSAEDILKCLGCGLLAVETAPQQNIQTLLSQPGCCKVRVTSPELTVKRHHERRHRPGERLAPLSLPAVKTRETTLKSIMKKKDGRADSNGTKKNLQFVGVNGGRYDTSVSFLFIHEQKRLTDASHADTPVTSLTDGDESVSQADPPPPTSDKNVFVQPSGSSELSVLCVSDVCNVNQQNKAGYTPIMLAALAAVETPRDMRIVEELFGKGDVNARASQVSERRSEVKRSHAPWCKEEHAEHSQSKMTSSRTLVWTCLTEPTDFMTALVHAGTMSQWDICVVQP</sequence>
<feature type="region of interest" description="Disordered" evidence="1">
    <location>
        <begin position="337"/>
        <end position="366"/>
    </location>
</feature>
<reference evidence="2" key="1">
    <citation type="submission" date="2023-09" db="UniProtKB">
        <authorList>
            <consortium name="Ensembl"/>
        </authorList>
    </citation>
    <scope>IDENTIFICATION</scope>
</reference>
<dbReference type="GO" id="GO:0030837">
    <property type="term" value="P:negative regulation of actin filament polymerization"/>
    <property type="evidence" value="ECO:0007669"/>
    <property type="project" value="InterPro"/>
</dbReference>
<dbReference type="InterPro" id="IPR036770">
    <property type="entry name" value="Ankyrin_rpt-contain_sf"/>
</dbReference>
<dbReference type="Ensembl" id="ENSPNYT00000005214.1">
    <property type="protein sequence ID" value="ENSPNYP00000005087.1"/>
    <property type="gene ID" value="ENSPNYG00000003931.1"/>
</dbReference>
<dbReference type="GO" id="GO:0005856">
    <property type="term" value="C:cytoskeleton"/>
    <property type="evidence" value="ECO:0007669"/>
    <property type="project" value="TreeGrafter"/>
</dbReference>
<dbReference type="GO" id="GO:0005737">
    <property type="term" value="C:cytoplasm"/>
    <property type="evidence" value="ECO:0007669"/>
    <property type="project" value="TreeGrafter"/>
</dbReference>
<proteinExistence type="predicted"/>